<dbReference type="KEGG" id="mjh:JH146_1562"/>
<sequence>MDVYEILYQFCLEYKVLLNDEEVPLWKLKKDDLEKANLDLPWNSIRDLAIYLYELKKKQQNSKELIKCDIVEILVGIALLKPEDGNNYMGLVTEDMCLTYLSELITARINCIARYYYMMKKPQNTNIFDEIILKFPQKKDIRASNINDLRELICKIRNYFK</sequence>
<dbReference type="HOGENOM" id="CLU_1590906_0_0_2"/>
<proteinExistence type="predicted"/>
<name>A0A076LL66_9EURY</name>
<dbReference type="OrthoDB" id="63593at2157"/>
<dbReference type="RefSeq" id="WP_048202479.1">
    <property type="nucleotide sequence ID" value="NZ_CP009149.1"/>
</dbReference>
<reference evidence="1 2" key="1">
    <citation type="journal article" date="2015" name="Int. J. Syst. Evol. Microbiol.">
        <title>M ethanocaldococcus bathoardescens sp. nov., a hyperthermophilic methanogen isolated from a volcanically active deep-sea hydrothermal vent.</title>
        <authorList>
            <person name="Stewart L.C."/>
            <person name="Jung J.H."/>
            <person name="Kim Y.T."/>
            <person name="Kwon S.W."/>
            <person name="Park C.S."/>
            <person name="Holden J.F."/>
        </authorList>
    </citation>
    <scope>NUCLEOTIDE SEQUENCE [LARGE SCALE GENOMIC DNA]</scope>
    <source>
        <strain evidence="1 2">JH146</strain>
    </source>
</reference>
<organism evidence="1 2">
    <name type="scientific">Methanocaldococcus bathoardescens</name>
    <dbReference type="NCBI Taxonomy" id="1301915"/>
    <lineage>
        <taxon>Archaea</taxon>
        <taxon>Methanobacteriati</taxon>
        <taxon>Methanobacteriota</taxon>
        <taxon>Methanomada group</taxon>
        <taxon>Methanococci</taxon>
        <taxon>Methanococcales</taxon>
        <taxon>Methanocaldococcaceae</taxon>
        <taxon>Methanocaldococcus</taxon>
    </lineage>
</organism>
<dbReference type="AlphaFoldDB" id="A0A076LL66"/>
<evidence type="ECO:0000313" key="2">
    <source>
        <dbReference type="Proteomes" id="UP000028781"/>
    </source>
</evidence>
<accession>A0A076LL66</accession>
<gene>
    <name evidence="1" type="ORF">JH146_1562</name>
</gene>
<keyword evidence="2" id="KW-1185">Reference proteome</keyword>
<dbReference type="STRING" id="1301915.JH146_1562"/>
<protein>
    <submittedName>
        <fullName evidence="1">Uncharacterized protein</fullName>
    </submittedName>
</protein>
<dbReference type="Proteomes" id="UP000028781">
    <property type="component" value="Chromosome"/>
</dbReference>
<evidence type="ECO:0000313" key="1">
    <source>
        <dbReference type="EMBL" id="AIJ06404.1"/>
    </source>
</evidence>
<dbReference type="EMBL" id="CP009149">
    <property type="protein sequence ID" value="AIJ06404.1"/>
    <property type="molecule type" value="Genomic_DNA"/>
</dbReference>
<dbReference type="GeneID" id="24892195"/>